<feature type="region of interest" description="Disordered" evidence="17">
    <location>
        <begin position="904"/>
        <end position="926"/>
    </location>
</feature>
<evidence type="ECO:0000256" key="13">
    <source>
        <dbReference type="ARBA" id="ARBA00023136"/>
    </source>
</evidence>
<comment type="catalytic activity">
    <reaction evidence="1">
        <text>ATP + protein L-histidine = ADP + protein N-phospho-L-histidine.</text>
        <dbReference type="EC" id="2.7.13.3"/>
    </reaction>
</comment>
<dbReference type="PANTHER" id="PTHR45339">
    <property type="entry name" value="HYBRID SIGNAL TRANSDUCTION HISTIDINE KINASE J"/>
    <property type="match status" value="1"/>
</dbReference>
<dbReference type="PATRIC" id="fig|765913.3.peg.1974"/>
<dbReference type="SUPFAM" id="SSF47226">
    <property type="entry name" value="Histidine-containing phosphotransfer domain, HPT domain"/>
    <property type="match status" value="1"/>
</dbReference>
<dbReference type="RefSeq" id="WP_007040657.1">
    <property type="nucleotide sequence ID" value="NZ_AFWT01000011.1"/>
</dbReference>
<keyword evidence="23" id="KW-1185">Reference proteome</keyword>
<dbReference type="InterPro" id="IPR036890">
    <property type="entry name" value="HATPase_C_sf"/>
</dbReference>
<dbReference type="GO" id="GO:0000155">
    <property type="term" value="F:phosphorelay sensor kinase activity"/>
    <property type="evidence" value="ECO:0007669"/>
    <property type="project" value="InterPro"/>
</dbReference>
<dbReference type="CDD" id="cd00156">
    <property type="entry name" value="REC"/>
    <property type="match status" value="1"/>
</dbReference>
<evidence type="ECO:0000256" key="15">
    <source>
        <dbReference type="PROSITE-ProRule" id="PRU00110"/>
    </source>
</evidence>
<keyword evidence="8" id="KW-0547">Nucleotide-binding</keyword>
<feature type="domain" description="Response regulatory" evidence="20">
    <location>
        <begin position="780"/>
        <end position="898"/>
    </location>
</feature>
<dbReference type="PROSITE" id="PS51257">
    <property type="entry name" value="PROKAR_LIPOPROTEIN"/>
    <property type="match status" value="1"/>
</dbReference>
<dbReference type="PROSITE" id="PS50894">
    <property type="entry name" value="HPT"/>
    <property type="match status" value="1"/>
</dbReference>
<dbReference type="SUPFAM" id="SSF103190">
    <property type="entry name" value="Sensory domain-like"/>
    <property type="match status" value="1"/>
</dbReference>
<comment type="subcellular location">
    <subcellularLocation>
        <location evidence="2">Cell membrane</location>
        <topology evidence="2">Multi-pass membrane protein</topology>
    </subcellularLocation>
</comment>
<dbReference type="PANTHER" id="PTHR45339:SF1">
    <property type="entry name" value="HYBRID SIGNAL TRANSDUCTION HISTIDINE KINASE J"/>
    <property type="match status" value="1"/>
</dbReference>
<reference evidence="22 23" key="1">
    <citation type="submission" date="2011-06" db="EMBL/GenBank/DDBJ databases">
        <title>The draft genome of Thiorhodococcus drewsii AZ1.</title>
        <authorList>
            <consortium name="US DOE Joint Genome Institute (JGI-PGF)"/>
            <person name="Lucas S."/>
            <person name="Han J."/>
            <person name="Lapidus A."/>
            <person name="Cheng J.-F."/>
            <person name="Goodwin L."/>
            <person name="Pitluck S."/>
            <person name="Peters L."/>
            <person name="Land M.L."/>
            <person name="Hauser L."/>
            <person name="Vogl K."/>
            <person name="Liu Z."/>
            <person name="Imhoff J."/>
            <person name="Thiel V."/>
            <person name="Frigaard N.-U."/>
            <person name="Bryant D.A."/>
            <person name="Woyke T.J."/>
        </authorList>
    </citation>
    <scope>NUCLEOTIDE SEQUENCE [LARGE SCALE GENOMIC DNA]</scope>
    <source>
        <strain evidence="22 23">AZ1</strain>
    </source>
</reference>
<dbReference type="SMART" id="SM00387">
    <property type="entry name" value="HATPase_c"/>
    <property type="match status" value="1"/>
</dbReference>
<evidence type="ECO:0000256" key="17">
    <source>
        <dbReference type="SAM" id="MobiDB-lite"/>
    </source>
</evidence>
<dbReference type="PRINTS" id="PR00344">
    <property type="entry name" value="BCTRLSENSOR"/>
</dbReference>
<dbReference type="Gene3D" id="3.30.565.10">
    <property type="entry name" value="Histidine kinase-like ATPase, C-terminal domain"/>
    <property type="match status" value="1"/>
</dbReference>
<dbReference type="FunFam" id="1.10.287.130:FF:000038">
    <property type="entry name" value="Sensory transduction histidine kinase"/>
    <property type="match status" value="1"/>
</dbReference>
<dbReference type="Pfam" id="PF00512">
    <property type="entry name" value="HisKA"/>
    <property type="match status" value="1"/>
</dbReference>
<evidence type="ECO:0000256" key="14">
    <source>
        <dbReference type="ARBA" id="ARBA00023306"/>
    </source>
</evidence>
<evidence type="ECO:0000256" key="8">
    <source>
        <dbReference type="ARBA" id="ARBA00022741"/>
    </source>
</evidence>
<evidence type="ECO:0000259" key="19">
    <source>
        <dbReference type="PROSITE" id="PS50109"/>
    </source>
</evidence>
<dbReference type="InterPro" id="IPR004358">
    <property type="entry name" value="Sig_transdc_His_kin-like_C"/>
</dbReference>
<dbReference type="Gene3D" id="3.30.450.20">
    <property type="entry name" value="PAS domain"/>
    <property type="match status" value="1"/>
</dbReference>
<keyword evidence="9 22" id="KW-0418">Kinase</keyword>
<dbReference type="InterPro" id="IPR036641">
    <property type="entry name" value="HPT_dom_sf"/>
</dbReference>
<dbReference type="Proteomes" id="UP000004200">
    <property type="component" value="Unassembled WGS sequence"/>
</dbReference>
<evidence type="ECO:0000259" key="20">
    <source>
        <dbReference type="PROSITE" id="PS50110"/>
    </source>
</evidence>
<evidence type="ECO:0000256" key="7">
    <source>
        <dbReference type="ARBA" id="ARBA00022692"/>
    </source>
</evidence>
<keyword evidence="14" id="KW-0131">Cell cycle</keyword>
<comment type="caution">
    <text evidence="22">The sequence shown here is derived from an EMBL/GenBank/DDBJ whole genome shotgun (WGS) entry which is preliminary data.</text>
</comment>
<keyword evidence="4" id="KW-1003">Cell membrane</keyword>
<dbReference type="eggNOG" id="COG0642">
    <property type="taxonomic scope" value="Bacteria"/>
</dbReference>
<evidence type="ECO:0000256" key="10">
    <source>
        <dbReference type="ARBA" id="ARBA00022840"/>
    </source>
</evidence>
<proteinExistence type="predicted"/>
<keyword evidence="11 18" id="KW-1133">Transmembrane helix</keyword>
<dbReference type="SMART" id="SM00388">
    <property type="entry name" value="HisKA"/>
    <property type="match status" value="1"/>
</dbReference>
<name>G2E0X0_9GAMM</name>
<feature type="domain" description="Histidine kinase" evidence="19">
    <location>
        <begin position="392"/>
        <end position="613"/>
    </location>
</feature>
<feature type="transmembrane region" description="Helical" evidence="18">
    <location>
        <begin position="6"/>
        <end position="30"/>
    </location>
</feature>
<dbReference type="EC" id="2.7.13.3" evidence="3"/>
<dbReference type="InterPro" id="IPR011006">
    <property type="entry name" value="CheY-like_superfamily"/>
</dbReference>
<dbReference type="CDD" id="cd17546">
    <property type="entry name" value="REC_hyHK_CKI1_RcsC-like"/>
    <property type="match status" value="1"/>
</dbReference>
<organism evidence="22 23">
    <name type="scientific">Thiorhodococcus drewsii AZ1</name>
    <dbReference type="NCBI Taxonomy" id="765913"/>
    <lineage>
        <taxon>Bacteria</taxon>
        <taxon>Pseudomonadati</taxon>
        <taxon>Pseudomonadota</taxon>
        <taxon>Gammaproteobacteria</taxon>
        <taxon>Chromatiales</taxon>
        <taxon>Chromatiaceae</taxon>
        <taxon>Thiorhodococcus</taxon>
    </lineage>
</organism>
<dbReference type="SMART" id="SM00448">
    <property type="entry name" value="REC"/>
    <property type="match status" value="2"/>
</dbReference>
<protein>
    <recommendedName>
        <fullName evidence="3">histidine kinase</fullName>
        <ecNumber evidence="3">2.7.13.3</ecNumber>
    </recommendedName>
</protein>
<feature type="domain" description="Response regulatory" evidence="20">
    <location>
        <begin position="630"/>
        <end position="752"/>
    </location>
</feature>
<gene>
    <name evidence="22" type="ORF">ThidrDRAFT_1943</name>
</gene>
<dbReference type="InterPro" id="IPR005467">
    <property type="entry name" value="His_kinase_dom"/>
</dbReference>
<dbReference type="OrthoDB" id="5563233at2"/>
<dbReference type="SUPFAM" id="SSF55874">
    <property type="entry name" value="ATPase domain of HSP90 chaperone/DNA topoisomerase II/histidine kinase"/>
    <property type="match status" value="1"/>
</dbReference>
<dbReference type="SUPFAM" id="SSF47384">
    <property type="entry name" value="Homodimeric domain of signal transducing histidine kinase"/>
    <property type="match status" value="1"/>
</dbReference>
<dbReference type="InterPro" id="IPR003594">
    <property type="entry name" value="HATPase_dom"/>
</dbReference>
<dbReference type="InterPro" id="IPR003661">
    <property type="entry name" value="HisK_dim/P_dom"/>
</dbReference>
<evidence type="ECO:0000256" key="12">
    <source>
        <dbReference type="ARBA" id="ARBA00023012"/>
    </source>
</evidence>
<keyword evidence="13 18" id="KW-0472">Membrane</keyword>
<dbReference type="CDD" id="cd16922">
    <property type="entry name" value="HATPase_EvgS-ArcB-TorS-like"/>
    <property type="match status" value="1"/>
</dbReference>
<dbReference type="GO" id="GO:0005886">
    <property type="term" value="C:plasma membrane"/>
    <property type="evidence" value="ECO:0007669"/>
    <property type="project" value="UniProtKB-SubCell"/>
</dbReference>
<dbReference type="SUPFAM" id="SSF52172">
    <property type="entry name" value="CheY-like"/>
    <property type="match status" value="2"/>
</dbReference>
<evidence type="ECO:0000256" key="16">
    <source>
        <dbReference type="PROSITE-ProRule" id="PRU00169"/>
    </source>
</evidence>
<evidence type="ECO:0000256" key="11">
    <source>
        <dbReference type="ARBA" id="ARBA00022989"/>
    </source>
</evidence>
<dbReference type="EMBL" id="AFWT01000011">
    <property type="protein sequence ID" value="EGV31742.1"/>
    <property type="molecule type" value="Genomic_DNA"/>
</dbReference>
<keyword evidence="7 18" id="KW-0812">Transmembrane</keyword>
<dbReference type="Pfam" id="PF02518">
    <property type="entry name" value="HATPase_c"/>
    <property type="match status" value="1"/>
</dbReference>
<dbReference type="Gene3D" id="1.20.120.160">
    <property type="entry name" value="HPT domain"/>
    <property type="match status" value="1"/>
</dbReference>
<dbReference type="Gene3D" id="3.40.50.2300">
    <property type="match status" value="2"/>
</dbReference>
<dbReference type="AlphaFoldDB" id="G2E0X0"/>
<dbReference type="FunFam" id="3.30.565.10:FF:000010">
    <property type="entry name" value="Sensor histidine kinase RcsC"/>
    <property type="match status" value="1"/>
</dbReference>
<evidence type="ECO:0000256" key="2">
    <source>
        <dbReference type="ARBA" id="ARBA00004651"/>
    </source>
</evidence>
<dbReference type="Gene3D" id="1.10.287.130">
    <property type="match status" value="1"/>
</dbReference>
<evidence type="ECO:0000256" key="1">
    <source>
        <dbReference type="ARBA" id="ARBA00000085"/>
    </source>
</evidence>
<evidence type="ECO:0000256" key="18">
    <source>
        <dbReference type="SAM" id="Phobius"/>
    </source>
</evidence>
<evidence type="ECO:0000256" key="9">
    <source>
        <dbReference type="ARBA" id="ARBA00022777"/>
    </source>
</evidence>
<dbReference type="STRING" id="765913.ThidrDRAFT_1943"/>
<dbReference type="InterPro" id="IPR008207">
    <property type="entry name" value="Sig_transdc_His_kin_Hpt_dom"/>
</dbReference>
<sequence length="1128" mass="123811">MKRLNVSNAAVQGLIACLIALLFSLAIYWYSLRDAGQSFFSALAFREDAQLALKASTLDREIQHLKQMTQFLAALPPIPGIGRTLLHGGVDPVNGETFSVWKGRLDQIYLGFLKAEPRVYQVRLIGVHDGGRELVKIERSSNEEPVVTPSEAFRRQAHQAYFIDAVQSALGTLVVSEIALNQVYDGRETSLWPTLQFSTPVANEKGEIFGVVVVDYDLTSILKKLQNTDGDSHYFLTNAHGQYLLHPDDAMLGHRHAQDDVVRWRDEFKRLPPSMLPTGFEGGQLVRDSVSEKAFLYFEREILGLGEGHEITLRAIYPVATAIQRIRSDALWAILIIDLIVYLLIALIAWLYSRTLALQHQAQLQLALNQSLERAREAADLANQAKSEFLANMSHEIRTPLNAVLGLSHLLGLGSMGHEQREYVAKIQSAGKALLGIVDDILDLSKIEAGELSIECVPFNIVDLCDESVRIVSGAAERKNLSLKLTMDPKIPILLLGDPIRLRQILLNLLNNAVKFTRSGGIELRATISDLCEHHGFLCLEVADTGIGIPDELQEMLFRPFVQVDGSITRRFGGTGLGLTIVRQITGLMGGTVEVESQEGVGSTFCIRVPVNVPGAQQLDTFDLKFKRLEILIAEDDENQRRALIAMAVSLGWHAEGVADGLALVERVLEREASSVPVDCLLLDWRMPNLNGLEALHKLWKVLGLQRIPGAIVVTAQEIEALKAEPHADLADSILQKPIAPSSLFNQVNEAVVKRRGSNDRVLEGSSFRSAGIQWLAGVKLLLVDDSELNVDVARRILERQGASVWGCTNGLEAVNWLSDPRHQVDAVLMDVQMPVLDGILAVQRIRRELQLTRLPIIALTAGALSSERQRALDAGMNDYVTKPFEPDQMVRALRRHIEAARGTPLPTAHDASSEEGTSPHWPSIPGLAMPEVEHRMGSDWSLFQATCRGFLTEFADFQEASPVPMNESERAVLADRLHKLAGNAGLIGARELLGVAKEFESRVRRPGQADCHVCATTLADALRSVAEAVSPYLDDASAASVTQEVTPATDAEIASLMATFAERNLASVAAFDALGPRLRARLSEDRFRELDASVRALQCEQAMRILLESIPSLADLSDSQSNSGAAS</sequence>
<evidence type="ECO:0000256" key="3">
    <source>
        <dbReference type="ARBA" id="ARBA00012438"/>
    </source>
</evidence>
<evidence type="ECO:0000256" key="4">
    <source>
        <dbReference type="ARBA" id="ARBA00022475"/>
    </source>
</evidence>
<evidence type="ECO:0000313" key="23">
    <source>
        <dbReference type="Proteomes" id="UP000004200"/>
    </source>
</evidence>
<accession>G2E0X0</accession>
<feature type="modified residue" description="4-aspartylphosphate" evidence="16">
    <location>
        <position position="684"/>
    </location>
</feature>
<feature type="transmembrane region" description="Helical" evidence="18">
    <location>
        <begin position="330"/>
        <end position="352"/>
    </location>
</feature>
<dbReference type="Pfam" id="PF00072">
    <property type="entry name" value="Response_reg"/>
    <property type="match status" value="2"/>
</dbReference>
<feature type="modified residue" description="Phosphohistidine" evidence="15">
    <location>
        <position position="979"/>
    </location>
</feature>
<evidence type="ECO:0000313" key="22">
    <source>
        <dbReference type="EMBL" id="EGV31742.1"/>
    </source>
</evidence>
<dbReference type="InterPro" id="IPR001789">
    <property type="entry name" value="Sig_transdc_resp-reg_receiver"/>
</dbReference>
<keyword evidence="5 16" id="KW-0597">Phosphoprotein</keyword>
<dbReference type="PROSITE" id="PS50109">
    <property type="entry name" value="HIS_KIN"/>
    <property type="match status" value="1"/>
</dbReference>
<keyword evidence="10" id="KW-0067">ATP-binding</keyword>
<feature type="domain" description="HPt" evidence="21">
    <location>
        <begin position="940"/>
        <end position="1037"/>
    </location>
</feature>
<dbReference type="eggNOG" id="COG2205">
    <property type="taxonomic scope" value="Bacteria"/>
</dbReference>
<dbReference type="PROSITE" id="PS50110">
    <property type="entry name" value="RESPONSE_REGULATORY"/>
    <property type="match status" value="2"/>
</dbReference>
<evidence type="ECO:0000259" key="21">
    <source>
        <dbReference type="PROSITE" id="PS50894"/>
    </source>
</evidence>
<feature type="modified residue" description="4-aspartylphosphate" evidence="16">
    <location>
        <position position="831"/>
    </location>
</feature>
<dbReference type="InterPro" id="IPR029151">
    <property type="entry name" value="Sensor-like_sf"/>
</dbReference>
<dbReference type="GO" id="GO:0005524">
    <property type="term" value="F:ATP binding"/>
    <property type="evidence" value="ECO:0007669"/>
    <property type="project" value="UniProtKB-KW"/>
</dbReference>
<keyword evidence="12" id="KW-0902">Two-component regulatory system</keyword>
<dbReference type="CDD" id="cd00082">
    <property type="entry name" value="HisKA"/>
    <property type="match status" value="1"/>
</dbReference>
<evidence type="ECO:0000256" key="6">
    <source>
        <dbReference type="ARBA" id="ARBA00022679"/>
    </source>
</evidence>
<evidence type="ECO:0000256" key="5">
    <source>
        <dbReference type="ARBA" id="ARBA00022553"/>
    </source>
</evidence>
<dbReference type="InterPro" id="IPR036097">
    <property type="entry name" value="HisK_dim/P_sf"/>
</dbReference>
<keyword evidence="6" id="KW-0808">Transferase</keyword>